<proteinExistence type="predicted"/>
<evidence type="ECO:0000256" key="1">
    <source>
        <dbReference type="SAM" id="Coils"/>
    </source>
</evidence>
<dbReference type="RefSeq" id="WP_013458799.1">
    <property type="nucleotide sequence ID" value="NC_014761.1"/>
</dbReference>
<reference evidence="3" key="1">
    <citation type="submission" date="2010-11" db="EMBL/GenBank/DDBJ databases">
        <title>The complete sequence of chromosome of Oceanithermus profundus DSM 14977.</title>
        <authorList>
            <consortium name="US DOE Joint Genome Institute (JGI-PGF)"/>
            <person name="Lucas S."/>
            <person name="Copeland A."/>
            <person name="Lapidus A."/>
            <person name="Bruce D."/>
            <person name="Goodwin L."/>
            <person name="Pitluck S."/>
            <person name="Kyrpides N."/>
            <person name="Mavromatis K."/>
            <person name="Pagani I."/>
            <person name="Ivanova N."/>
            <person name="Zhang X."/>
            <person name="Brettin T."/>
            <person name="Detter J.C."/>
            <person name="Tapia R."/>
            <person name="Han C."/>
            <person name="Land M."/>
            <person name="Hauser L."/>
            <person name="Markowitz V."/>
            <person name="Cheng J.-F."/>
            <person name="Hugenholtz P."/>
            <person name="Woyke T."/>
            <person name="Wu D."/>
            <person name="Tindall B."/>
            <person name="Faehnrich R."/>
            <person name="Brambilla E."/>
            <person name="Klenk H.-P."/>
            <person name="Eisen J.A."/>
        </authorList>
    </citation>
    <scope>NUCLEOTIDE SEQUENCE [LARGE SCALE GENOMIC DNA]</scope>
    <source>
        <strain evidence="3">DSM 14977 / NBRC 100410 / VKM B-2274 / 506</strain>
    </source>
</reference>
<reference evidence="2 3" key="2">
    <citation type="journal article" date="2011" name="Stand. Genomic Sci.">
        <title>Complete genome sequence of Oceanithermus profundus type strain (506).</title>
        <authorList>
            <person name="Pati A."/>
            <person name="Zhang X."/>
            <person name="Lapidus A."/>
            <person name="Nolan M."/>
            <person name="Lucas S."/>
            <person name="Del Rio T.G."/>
            <person name="Tice H."/>
            <person name="Cheng J.F."/>
            <person name="Tapia R."/>
            <person name="Han C."/>
            <person name="Goodwin L."/>
            <person name="Pitluck S."/>
            <person name="Liolios K."/>
            <person name="Pagani I."/>
            <person name="Ivanova N."/>
            <person name="Mavromatis K."/>
            <person name="Chen A."/>
            <person name="Palaniappan K."/>
            <person name="Hauser L."/>
            <person name="Jeffries C.D."/>
            <person name="Brambilla E.M."/>
            <person name="Rohl A."/>
            <person name="Mwirichia R."/>
            <person name="Rohde M."/>
            <person name="Tindall B.J."/>
            <person name="Sikorski J."/>
            <person name="Wirth R."/>
            <person name="Goker M."/>
            <person name="Woyke T."/>
            <person name="Detter J.C."/>
            <person name="Bristow J."/>
            <person name="Eisen J.A."/>
            <person name="Markowitz V."/>
            <person name="Hugenholtz P."/>
            <person name="Kyrpides N.C."/>
            <person name="Klenk H.P."/>
            <person name="Land M."/>
        </authorList>
    </citation>
    <scope>NUCLEOTIDE SEQUENCE [LARGE SCALE GENOMIC DNA]</scope>
    <source>
        <strain evidence="3">DSM 14977 / NBRC 100410 / VKM B-2274 / 506</strain>
    </source>
</reference>
<dbReference type="Proteomes" id="UP000008722">
    <property type="component" value="Chromosome"/>
</dbReference>
<dbReference type="HOGENOM" id="CLU_1546064_0_0_0"/>
<evidence type="ECO:0000313" key="2">
    <source>
        <dbReference type="EMBL" id="ADR37629.1"/>
    </source>
</evidence>
<accession>E4UAC4</accession>
<dbReference type="EMBL" id="CP002361">
    <property type="protein sequence ID" value="ADR37629.1"/>
    <property type="molecule type" value="Genomic_DNA"/>
</dbReference>
<keyword evidence="3" id="KW-1185">Reference proteome</keyword>
<dbReference type="AlphaFoldDB" id="E4UAC4"/>
<gene>
    <name evidence="2" type="ordered locus">Ocepr_2180</name>
</gene>
<keyword evidence="1" id="KW-0175">Coiled coil</keyword>
<name>E4UAC4_OCEP5</name>
<sequence length="170" mass="18074" precursor="true">MTQKLKYALLGFLVAALGLWGLAVTIPNTFSSGEVVSAAKMNENFQALKDAVDALEAKLAEQQAMWAALPTRQGFPRAYVAVDFDGAVLESFNTTGGAVGVTRVGPGRYDVDFGDVAVVYKLNPLAITALTDGRRCYANSLGGVLKVLCRDPAGNLADSQFWVLLFNVAP</sequence>
<evidence type="ECO:0000313" key="3">
    <source>
        <dbReference type="Proteomes" id="UP000008722"/>
    </source>
</evidence>
<organism evidence="2 3">
    <name type="scientific">Oceanithermus profundus (strain DSM 14977 / NBRC 100410 / VKM B-2274 / 506)</name>
    <dbReference type="NCBI Taxonomy" id="670487"/>
    <lineage>
        <taxon>Bacteria</taxon>
        <taxon>Thermotogati</taxon>
        <taxon>Deinococcota</taxon>
        <taxon>Deinococci</taxon>
        <taxon>Thermales</taxon>
        <taxon>Thermaceae</taxon>
        <taxon>Oceanithermus</taxon>
    </lineage>
</organism>
<dbReference type="STRING" id="670487.Ocepr_2180"/>
<dbReference type="eggNOG" id="ENOG5030JU0">
    <property type="taxonomic scope" value="Bacteria"/>
</dbReference>
<dbReference type="OrthoDB" id="25829at2"/>
<feature type="coiled-coil region" evidence="1">
    <location>
        <begin position="38"/>
        <end position="65"/>
    </location>
</feature>
<protein>
    <submittedName>
        <fullName evidence="2">Uncharacterized protein</fullName>
    </submittedName>
</protein>
<dbReference type="KEGG" id="opr:Ocepr_2180"/>